<dbReference type="GeneID" id="31004318"/>
<comment type="subcellular location">
    <subcellularLocation>
        <location evidence="1">Cell membrane</location>
        <topology evidence="1">Multi-pass membrane protein</topology>
    </subcellularLocation>
</comment>
<dbReference type="Pfam" id="PF07690">
    <property type="entry name" value="MFS_1"/>
    <property type="match status" value="1"/>
</dbReference>
<comment type="caution">
    <text evidence="10">The sequence shown here is derived from an EMBL/GenBank/DDBJ whole genome shotgun (WGS) entry which is preliminary data.</text>
</comment>
<reference evidence="10 11" key="1">
    <citation type="submission" date="2015-06" db="EMBL/GenBank/DDBJ databases">
        <title>Talaromyces atroroseus IBT 11181 draft genome.</title>
        <authorList>
            <person name="Rasmussen K.B."/>
            <person name="Rasmussen S."/>
            <person name="Petersen B."/>
            <person name="Sicheritz-Ponten T."/>
            <person name="Mortensen U.H."/>
            <person name="Thrane U."/>
        </authorList>
    </citation>
    <scope>NUCLEOTIDE SEQUENCE [LARGE SCALE GENOMIC DNA]</scope>
    <source>
        <strain evidence="10 11">IBT 11181</strain>
    </source>
</reference>
<dbReference type="PANTHER" id="PTHR23502">
    <property type="entry name" value="MAJOR FACILITATOR SUPERFAMILY"/>
    <property type="match status" value="1"/>
</dbReference>
<feature type="transmembrane region" description="Helical" evidence="9">
    <location>
        <begin position="165"/>
        <end position="190"/>
    </location>
</feature>
<gene>
    <name evidence="10" type="ORF">UA08_04563</name>
</gene>
<feature type="region of interest" description="Disordered" evidence="8">
    <location>
        <begin position="594"/>
        <end position="614"/>
    </location>
</feature>
<dbReference type="InterPro" id="IPR011701">
    <property type="entry name" value="MFS"/>
</dbReference>
<dbReference type="OrthoDB" id="446368at2759"/>
<evidence type="ECO:0000313" key="11">
    <source>
        <dbReference type="Proteomes" id="UP000214365"/>
    </source>
</evidence>
<evidence type="ECO:0000256" key="6">
    <source>
        <dbReference type="ARBA" id="ARBA00023136"/>
    </source>
</evidence>
<dbReference type="GO" id="GO:0022857">
    <property type="term" value="F:transmembrane transporter activity"/>
    <property type="evidence" value="ECO:0007669"/>
    <property type="project" value="InterPro"/>
</dbReference>
<dbReference type="EMBL" id="LFMY01000006">
    <property type="protein sequence ID" value="OKL60137.1"/>
    <property type="molecule type" value="Genomic_DNA"/>
</dbReference>
<keyword evidence="11" id="KW-1185">Reference proteome</keyword>
<evidence type="ECO:0000256" key="1">
    <source>
        <dbReference type="ARBA" id="ARBA00004651"/>
    </source>
</evidence>
<evidence type="ECO:0000256" key="4">
    <source>
        <dbReference type="ARBA" id="ARBA00022692"/>
    </source>
</evidence>
<comment type="similarity">
    <text evidence="7">Belongs to the major facilitator superfamily. DHA1 family. Polyamines/proton antiporter (TC 2.A.1.2.16) subfamily.</text>
</comment>
<feature type="transmembrane region" description="Helical" evidence="9">
    <location>
        <begin position="115"/>
        <end position="134"/>
    </location>
</feature>
<sequence length="614" mass="67146">MTTETSANAKEASLEPPSWPSHISYWRMMLDQGAVTAEIIQHPYDGSGTEDDPFIVEWIANDPRYPMEFSKPMKWTFTVLCAFSTLGISLSSSAYAGCIDQVISSFDISDEVATLGVSLFVLGFAVGPLIWAPLSELYGRQVVFLVSYLGLAVFCAAATGSRNVWTLIILRFFAASCGASPFTNAGGIIADVFTAEERGLAMNLFAGAPFIGPSLGPIIGGFLGENAGWVWVQGFLAIFTGLIWMAEGLVIPETYGPVLLRKRAARLSKITGKVYVSKLDHESPKVTTGEAFATALGRPWVLLFAEPIVLLLSIYMAIVYGTLYLLFGAFPIIYEQHRGWSEGIASLPFISVLVGMLIGLGYNMWDNQRYLRISKKFHGFAPPEERLPPAMLGGIAVPIGLFWFAWTNSNSVPWIVSVIAAAPFGFGMVMVFQTIMSYLIDAYTIFAASALAANSIIRSVFGAVFPLFTTYMYNNLGIHWASCVPAFLALACVPFPFLFYKYGAPIRQRCRFAAEADAFMRTLERKATTKDANRAAQEEAMLEQAMEHGTIEEQASIMSRISTGISLTLTDTGEEAPGLERVGTYQANPYDIDRVNTRSSAISRPRSAKSLSKK</sequence>
<name>A0A225B2Q2_TALAT</name>
<dbReference type="AlphaFoldDB" id="A0A225B2Q2"/>
<evidence type="ECO:0000313" key="10">
    <source>
        <dbReference type="EMBL" id="OKL60137.1"/>
    </source>
</evidence>
<keyword evidence="2" id="KW-0813">Transport</keyword>
<evidence type="ECO:0000256" key="2">
    <source>
        <dbReference type="ARBA" id="ARBA00022448"/>
    </source>
</evidence>
<protein>
    <submittedName>
        <fullName evidence="10">Uncharacterized protein</fullName>
    </submittedName>
</protein>
<dbReference type="GO" id="GO:0005886">
    <property type="term" value="C:plasma membrane"/>
    <property type="evidence" value="ECO:0007669"/>
    <property type="project" value="UniProtKB-SubCell"/>
</dbReference>
<feature type="transmembrane region" description="Helical" evidence="9">
    <location>
        <begin position="202"/>
        <end position="223"/>
    </location>
</feature>
<feature type="transmembrane region" description="Helical" evidence="9">
    <location>
        <begin position="229"/>
        <end position="251"/>
    </location>
</feature>
<proteinExistence type="inferred from homology"/>
<evidence type="ECO:0000256" key="5">
    <source>
        <dbReference type="ARBA" id="ARBA00022989"/>
    </source>
</evidence>
<keyword evidence="5 9" id="KW-1133">Transmembrane helix</keyword>
<feature type="transmembrane region" description="Helical" evidence="9">
    <location>
        <begin position="477"/>
        <end position="499"/>
    </location>
</feature>
<accession>A0A225B2Q2</accession>
<dbReference type="RefSeq" id="XP_020120258.1">
    <property type="nucleotide sequence ID" value="XM_020266847.1"/>
</dbReference>
<feature type="transmembrane region" description="Helical" evidence="9">
    <location>
        <begin position="141"/>
        <end position="159"/>
    </location>
</feature>
<feature type="transmembrane region" description="Helical" evidence="9">
    <location>
        <begin position="386"/>
        <end position="406"/>
    </location>
</feature>
<feature type="transmembrane region" description="Helical" evidence="9">
    <location>
        <begin position="412"/>
        <end position="432"/>
    </location>
</feature>
<dbReference type="PANTHER" id="PTHR23502:SF186">
    <property type="entry name" value="MAJOR FACILITATOR SUPERFAMILY (MFS) PROFILE DOMAIN-CONTAINING PROTEIN"/>
    <property type="match status" value="1"/>
</dbReference>
<dbReference type="STRING" id="1441469.A0A225B2Q2"/>
<dbReference type="CDD" id="cd17323">
    <property type="entry name" value="MFS_Tpo1_MDR_like"/>
    <property type="match status" value="1"/>
</dbReference>
<feature type="transmembrane region" description="Helical" evidence="9">
    <location>
        <begin position="346"/>
        <end position="365"/>
    </location>
</feature>
<feature type="transmembrane region" description="Helical" evidence="9">
    <location>
        <begin position="444"/>
        <end position="465"/>
    </location>
</feature>
<dbReference type="Proteomes" id="UP000214365">
    <property type="component" value="Unassembled WGS sequence"/>
</dbReference>
<organism evidence="10 11">
    <name type="scientific">Talaromyces atroroseus</name>
    <dbReference type="NCBI Taxonomy" id="1441469"/>
    <lineage>
        <taxon>Eukaryota</taxon>
        <taxon>Fungi</taxon>
        <taxon>Dikarya</taxon>
        <taxon>Ascomycota</taxon>
        <taxon>Pezizomycotina</taxon>
        <taxon>Eurotiomycetes</taxon>
        <taxon>Eurotiomycetidae</taxon>
        <taxon>Eurotiales</taxon>
        <taxon>Trichocomaceae</taxon>
        <taxon>Talaromyces</taxon>
        <taxon>Talaromyces sect. Trachyspermi</taxon>
    </lineage>
</organism>
<dbReference type="SUPFAM" id="SSF103473">
    <property type="entry name" value="MFS general substrate transporter"/>
    <property type="match status" value="1"/>
</dbReference>
<evidence type="ECO:0000256" key="7">
    <source>
        <dbReference type="ARBA" id="ARBA00038459"/>
    </source>
</evidence>
<keyword evidence="3" id="KW-1003">Cell membrane</keyword>
<dbReference type="FunFam" id="1.20.1250.20:FF:000266">
    <property type="entry name" value="MFS multidrug transporter, putative"/>
    <property type="match status" value="1"/>
</dbReference>
<keyword evidence="4 9" id="KW-0812">Transmembrane</keyword>
<dbReference type="InterPro" id="IPR036259">
    <property type="entry name" value="MFS_trans_sf"/>
</dbReference>
<feature type="transmembrane region" description="Helical" evidence="9">
    <location>
        <begin position="308"/>
        <end position="334"/>
    </location>
</feature>
<evidence type="ECO:0000256" key="8">
    <source>
        <dbReference type="SAM" id="MobiDB-lite"/>
    </source>
</evidence>
<feature type="transmembrane region" description="Helical" evidence="9">
    <location>
        <begin position="75"/>
        <end position="95"/>
    </location>
</feature>
<keyword evidence="6 9" id="KW-0472">Membrane</keyword>
<dbReference type="Gene3D" id="1.20.1250.20">
    <property type="entry name" value="MFS general substrate transporter like domains"/>
    <property type="match status" value="1"/>
</dbReference>
<evidence type="ECO:0000256" key="3">
    <source>
        <dbReference type="ARBA" id="ARBA00022475"/>
    </source>
</evidence>
<evidence type="ECO:0000256" key="9">
    <source>
        <dbReference type="SAM" id="Phobius"/>
    </source>
</evidence>